<organism evidence="3 4">
    <name type="scientific">Strigamia maritima</name>
    <name type="common">European centipede</name>
    <name type="synonym">Geophilus maritimus</name>
    <dbReference type="NCBI Taxonomy" id="126957"/>
    <lineage>
        <taxon>Eukaryota</taxon>
        <taxon>Metazoa</taxon>
        <taxon>Ecdysozoa</taxon>
        <taxon>Arthropoda</taxon>
        <taxon>Myriapoda</taxon>
        <taxon>Chilopoda</taxon>
        <taxon>Pleurostigmophora</taxon>
        <taxon>Geophilomorpha</taxon>
        <taxon>Linotaeniidae</taxon>
        <taxon>Strigamia</taxon>
    </lineage>
</organism>
<dbReference type="EMBL" id="JH431957">
    <property type="status" value="NOT_ANNOTATED_CDS"/>
    <property type="molecule type" value="Genomic_DNA"/>
</dbReference>
<feature type="transmembrane region" description="Helical" evidence="1">
    <location>
        <begin position="194"/>
        <end position="215"/>
    </location>
</feature>
<keyword evidence="1" id="KW-0812">Transmembrane</keyword>
<dbReference type="SUPFAM" id="SSF52540">
    <property type="entry name" value="P-loop containing nucleoside triphosphate hydrolases"/>
    <property type="match status" value="1"/>
</dbReference>
<dbReference type="EnsemblMetazoa" id="SMAR010052-RA">
    <property type="protein sequence ID" value="SMAR010052-PA"/>
    <property type="gene ID" value="SMAR010052"/>
</dbReference>
<dbReference type="eggNOG" id="KOG0059">
    <property type="taxonomic scope" value="Eukaryota"/>
</dbReference>
<dbReference type="PhylomeDB" id="T1J8L7"/>
<dbReference type="HOGENOM" id="CLU_977687_0_0_1"/>
<reference evidence="4" key="1">
    <citation type="submission" date="2011-05" db="EMBL/GenBank/DDBJ databases">
        <authorList>
            <person name="Richards S.R."/>
            <person name="Qu J."/>
            <person name="Jiang H."/>
            <person name="Jhangiani S.N."/>
            <person name="Agravi P."/>
            <person name="Goodspeed R."/>
            <person name="Gross S."/>
            <person name="Mandapat C."/>
            <person name="Jackson L."/>
            <person name="Mathew T."/>
            <person name="Pu L."/>
            <person name="Thornton R."/>
            <person name="Saada N."/>
            <person name="Wilczek-Boney K.B."/>
            <person name="Lee S."/>
            <person name="Kovar C."/>
            <person name="Wu Y."/>
            <person name="Scherer S.E."/>
            <person name="Worley K.C."/>
            <person name="Muzny D.M."/>
            <person name="Gibbs R."/>
        </authorList>
    </citation>
    <scope>NUCLEOTIDE SEQUENCE</scope>
    <source>
        <strain evidence="4">Brora</strain>
    </source>
</reference>
<evidence type="ECO:0000259" key="2">
    <source>
        <dbReference type="Pfam" id="PF13304"/>
    </source>
</evidence>
<accession>T1J8L7</accession>
<dbReference type="Gene3D" id="3.40.50.300">
    <property type="entry name" value="P-loop containing nucleotide triphosphate hydrolases"/>
    <property type="match status" value="1"/>
</dbReference>
<dbReference type="STRING" id="126957.T1J8L7"/>
<evidence type="ECO:0000313" key="4">
    <source>
        <dbReference type="Proteomes" id="UP000014500"/>
    </source>
</evidence>
<name>T1J8L7_STRMM</name>
<dbReference type="PANTHER" id="PTHR43038:SF3">
    <property type="entry name" value="ABC TRANSPORTER G FAMILY MEMBER 20 ISOFORM X1"/>
    <property type="match status" value="1"/>
</dbReference>
<keyword evidence="4" id="KW-1185">Reference proteome</keyword>
<dbReference type="AlphaFoldDB" id="T1J8L7"/>
<evidence type="ECO:0000256" key="1">
    <source>
        <dbReference type="SAM" id="Phobius"/>
    </source>
</evidence>
<feature type="domain" description="ATPase AAA-type core" evidence="2">
    <location>
        <begin position="5"/>
        <end position="69"/>
    </location>
</feature>
<evidence type="ECO:0000313" key="3">
    <source>
        <dbReference type="EnsemblMetazoa" id="SMAR010052-PA"/>
    </source>
</evidence>
<reference evidence="3" key="2">
    <citation type="submission" date="2015-02" db="UniProtKB">
        <authorList>
            <consortium name="EnsemblMetazoa"/>
        </authorList>
    </citation>
    <scope>IDENTIFICATION</scope>
</reference>
<keyword evidence="1" id="KW-0472">Membrane</keyword>
<sequence>MLELYIYQFIFSGGELRRISFAITLLHQPPLLILDEPTVGVDPILRKNIWNYLVKISSDENTTVIITTHYIEEARQANKIAFMRDGSILAQDEPDSLINRYNASTLEDVFLLLCEKSSKNKQGETYTNAKTFDEINCSALSTQSQATISSPAIVQSDDNRQQRPPNSKKSFILPSFTRVKALTTVNFTKMWRNFMLIVLQFFSPVFQLLLVYWSIGVEPRHLNVAVFNQDTNFGPRYLNYIDNLTIQQVTVDGLDKGEELVRQGEAWAVINILPNFTSALMTSKM</sequence>
<proteinExistence type="predicted"/>
<dbReference type="InterPro" id="IPR027417">
    <property type="entry name" value="P-loop_NTPase"/>
</dbReference>
<dbReference type="Pfam" id="PF13304">
    <property type="entry name" value="AAA_21"/>
    <property type="match status" value="1"/>
</dbReference>
<dbReference type="Proteomes" id="UP000014500">
    <property type="component" value="Unassembled WGS sequence"/>
</dbReference>
<dbReference type="InterPro" id="IPR003959">
    <property type="entry name" value="ATPase_AAA_core"/>
</dbReference>
<dbReference type="GO" id="GO:0016887">
    <property type="term" value="F:ATP hydrolysis activity"/>
    <property type="evidence" value="ECO:0007669"/>
    <property type="project" value="InterPro"/>
</dbReference>
<dbReference type="PANTHER" id="PTHR43038">
    <property type="entry name" value="ATP-BINDING CASSETTE, SUB-FAMILY H, MEMBER 1"/>
    <property type="match status" value="1"/>
</dbReference>
<keyword evidence="1" id="KW-1133">Transmembrane helix</keyword>
<protein>
    <recommendedName>
        <fullName evidence="2">ATPase AAA-type core domain-containing protein</fullName>
    </recommendedName>
</protein>
<dbReference type="GO" id="GO:0005524">
    <property type="term" value="F:ATP binding"/>
    <property type="evidence" value="ECO:0007669"/>
    <property type="project" value="InterPro"/>
</dbReference>